<dbReference type="RefSeq" id="WP_330106324.1">
    <property type="nucleotide sequence ID" value="NZ_JAZDQT010000001.1"/>
</dbReference>
<gene>
    <name evidence="2" type="ORF">VRU48_02365</name>
</gene>
<protein>
    <recommendedName>
        <fullName evidence="4">DUF4440 domain-containing protein</fullName>
    </recommendedName>
</protein>
<evidence type="ECO:0000313" key="3">
    <source>
        <dbReference type="Proteomes" id="UP001336835"/>
    </source>
</evidence>
<evidence type="ECO:0000256" key="1">
    <source>
        <dbReference type="SAM" id="SignalP"/>
    </source>
</evidence>
<accession>A0ABU7I391</accession>
<dbReference type="InterPro" id="IPR032710">
    <property type="entry name" value="NTF2-like_dom_sf"/>
</dbReference>
<dbReference type="Proteomes" id="UP001336835">
    <property type="component" value="Unassembled WGS sequence"/>
</dbReference>
<feature type="chain" id="PRO_5046394576" description="DUF4440 domain-containing protein" evidence="1">
    <location>
        <begin position="22"/>
        <end position="147"/>
    </location>
</feature>
<name>A0ABU7I391_9SPHI</name>
<dbReference type="EMBL" id="JAZDQT010000001">
    <property type="protein sequence ID" value="MEE1943934.1"/>
    <property type="molecule type" value="Genomic_DNA"/>
</dbReference>
<dbReference type="SUPFAM" id="SSF54427">
    <property type="entry name" value="NTF2-like"/>
    <property type="match status" value="1"/>
</dbReference>
<comment type="caution">
    <text evidence="2">The sequence shown here is derived from an EMBL/GenBank/DDBJ whole genome shotgun (WGS) entry which is preliminary data.</text>
</comment>
<evidence type="ECO:0000313" key="2">
    <source>
        <dbReference type="EMBL" id="MEE1943934.1"/>
    </source>
</evidence>
<keyword evidence="3" id="KW-1185">Reference proteome</keyword>
<keyword evidence="1" id="KW-0732">Signal</keyword>
<proteinExistence type="predicted"/>
<dbReference type="Gene3D" id="3.10.450.50">
    <property type="match status" value="1"/>
</dbReference>
<sequence>MKKRMFTYLALLCIAFTTANASEIKPAKKVNMTKPSAVIDAFIEAQVKGDVSLFDQVLANELVMKVNRPGSINFHTKENIMTYYGKNADVLRGYQPNYEILSSSKTAILARVDLKFASFIQQNFVALEKDSLGEWKITQLNRFNKAI</sequence>
<organism evidence="2 3">
    <name type="scientific">Pedobacter albus</name>
    <dbReference type="NCBI Taxonomy" id="3113905"/>
    <lineage>
        <taxon>Bacteria</taxon>
        <taxon>Pseudomonadati</taxon>
        <taxon>Bacteroidota</taxon>
        <taxon>Sphingobacteriia</taxon>
        <taxon>Sphingobacteriales</taxon>
        <taxon>Sphingobacteriaceae</taxon>
        <taxon>Pedobacter</taxon>
    </lineage>
</organism>
<evidence type="ECO:0008006" key="4">
    <source>
        <dbReference type="Google" id="ProtNLM"/>
    </source>
</evidence>
<feature type="signal peptide" evidence="1">
    <location>
        <begin position="1"/>
        <end position="21"/>
    </location>
</feature>
<reference evidence="2 3" key="1">
    <citation type="submission" date="2024-01" db="EMBL/GenBank/DDBJ databases">
        <title>Pedobacter sp. nov., isolated from fresh soil.</title>
        <authorList>
            <person name="Le N.T.T."/>
        </authorList>
    </citation>
    <scope>NUCLEOTIDE SEQUENCE [LARGE SCALE GENOMIC DNA]</scope>
    <source>
        <strain evidence="2 3">KR3-3</strain>
    </source>
</reference>